<dbReference type="EMBL" id="CAJNOO010000678">
    <property type="protein sequence ID" value="CAF1008885.1"/>
    <property type="molecule type" value="Genomic_DNA"/>
</dbReference>
<dbReference type="Proteomes" id="UP000663882">
    <property type="component" value="Unassembled WGS sequence"/>
</dbReference>
<sequence length="126" mass="13858">MASSDIAKGRETFVKKLLETKLKSTRLQQLRGNVSRNLETQQHLINACADRDDDNEKMIKKRIYEEFEQQLLVVDMLLNYVQPINQSTSSSTSSAGNVAAALPTATGTNIGTVEHDESSADGTKTT</sequence>
<evidence type="ECO:0000313" key="3">
    <source>
        <dbReference type="EMBL" id="CAF3808053.1"/>
    </source>
</evidence>
<dbReference type="EMBL" id="CAJOAX010002612">
    <property type="protein sequence ID" value="CAF3808053.1"/>
    <property type="molecule type" value="Genomic_DNA"/>
</dbReference>
<dbReference type="Proteomes" id="UP000663823">
    <property type="component" value="Unassembled WGS sequence"/>
</dbReference>
<evidence type="ECO:0000313" key="2">
    <source>
        <dbReference type="EMBL" id="CAF1008885.1"/>
    </source>
</evidence>
<organism evidence="2 4">
    <name type="scientific">Rotaria sordida</name>
    <dbReference type="NCBI Taxonomy" id="392033"/>
    <lineage>
        <taxon>Eukaryota</taxon>
        <taxon>Metazoa</taxon>
        <taxon>Spiralia</taxon>
        <taxon>Gnathifera</taxon>
        <taxon>Rotifera</taxon>
        <taxon>Eurotatoria</taxon>
        <taxon>Bdelloidea</taxon>
        <taxon>Philodinida</taxon>
        <taxon>Philodinidae</taxon>
        <taxon>Rotaria</taxon>
    </lineage>
</organism>
<proteinExistence type="predicted"/>
<protein>
    <submittedName>
        <fullName evidence="2">Uncharacterized protein</fullName>
    </submittedName>
</protein>
<dbReference type="AlphaFoldDB" id="A0A814HE12"/>
<gene>
    <name evidence="3" type="ORF">OTI717_LOCUS18665</name>
    <name evidence="2" type="ORF">RFH988_LOCUS14569</name>
</gene>
<feature type="region of interest" description="Disordered" evidence="1">
    <location>
        <begin position="86"/>
        <end position="126"/>
    </location>
</feature>
<evidence type="ECO:0000256" key="1">
    <source>
        <dbReference type="SAM" id="MobiDB-lite"/>
    </source>
</evidence>
<accession>A0A814HE12</accession>
<name>A0A814HE12_9BILA</name>
<evidence type="ECO:0000313" key="4">
    <source>
        <dbReference type="Proteomes" id="UP000663882"/>
    </source>
</evidence>
<reference evidence="2" key="1">
    <citation type="submission" date="2021-02" db="EMBL/GenBank/DDBJ databases">
        <authorList>
            <person name="Nowell W R."/>
        </authorList>
    </citation>
    <scope>NUCLEOTIDE SEQUENCE</scope>
</reference>
<comment type="caution">
    <text evidence="2">The sequence shown here is derived from an EMBL/GenBank/DDBJ whole genome shotgun (WGS) entry which is preliminary data.</text>
</comment>